<evidence type="ECO:0000259" key="6">
    <source>
        <dbReference type="PROSITE" id="PS50089"/>
    </source>
</evidence>
<dbReference type="InterPro" id="IPR000315">
    <property type="entry name" value="Znf_B-box"/>
</dbReference>
<dbReference type="InterPro" id="IPR013083">
    <property type="entry name" value="Znf_RING/FYVE/PHD"/>
</dbReference>
<dbReference type="PANTHER" id="PTHR24103">
    <property type="entry name" value="E3 UBIQUITIN-PROTEIN LIGASE TRIM"/>
    <property type="match status" value="1"/>
</dbReference>
<name>A0AAN8X4U1_HALRR</name>
<dbReference type="Gene3D" id="3.30.40.10">
    <property type="entry name" value="Zinc/RING finger domain, C3HC4 (zinc finger)"/>
    <property type="match status" value="1"/>
</dbReference>
<dbReference type="PROSITE" id="PS00518">
    <property type="entry name" value="ZF_RING_1"/>
    <property type="match status" value="1"/>
</dbReference>
<comment type="caution">
    <text evidence="8">The sequence shown here is derived from an EMBL/GenBank/DDBJ whole genome shotgun (WGS) entry which is preliminary data.</text>
</comment>
<proteinExistence type="predicted"/>
<reference evidence="8 9" key="1">
    <citation type="submission" date="2023-11" db="EMBL/GenBank/DDBJ databases">
        <title>Halocaridina rubra genome assembly.</title>
        <authorList>
            <person name="Smith C."/>
        </authorList>
    </citation>
    <scope>NUCLEOTIDE SEQUENCE [LARGE SCALE GENOMIC DNA]</scope>
    <source>
        <strain evidence="8">EP-1</strain>
        <tissue evidence="8">Whole</tissue>
    </source>
</reference>
<dbReference type="Gene3D" id="2.40.100.10">
    <property type="entry name" value="Cyclophilin-like"/>
    <property type="match status" value="1"/>
</dbReference>
<dbReference type="Gene3D" id="3.30.160.60">
    <property type="entry name" value="Classic Zinc Finger"/>
    <property type="match status" value="1"/>
</dbReference>
<dbReference type="InterPro" id="IPR001841">
    <property type="entry name" value="Znf_RING"/>
</dbReference>
<evidence type="ECO:0000256" key="1">
    <source>
        <dbReference type="ARBA" id="ARBA00022723"/>
    </source>
</evidence>
<keyword evidence="9" id="KW-1185">Reference proteome</keyword>
<dbReference type="Pfam" id="PF13445">
    <property type="entry name" value="zf-RING_UBOX"/>
    <property type="match status" value="1"/>
</dbReference>
<dbReference type="Pfam" id="PF00643">
    <property type="entry name" value="zf-B_box"/>
    <property type="match status" value="1"/>
</dbReference>
<accession>A0AAN8X4U1</accession>
<evidence type="ECO:0000256" key="4">
    <source>
        <dbReference type="PROSITE-ProRule" id="PRU00024"/>
    </source>
</evidence>
<gene>
    <name evidence="8" type="ORF">SK128_007624</name>
</gene>
<keyword evidence="3" id="KW-0862">Zinc</keyword>
<dbReference type="GO" id="GO:0003755">
    <property type="term" value="F:peptidyl-prolyl cis-trans isomerase activity"/>
    <property type="evidence" value="ECO:0007669"/>
    <property type="project" value="InterPro"/>
</dbReference>
<sequence>MRICSTCPEGTIMEEELICAVCAEGYGAGSREPVVLPHCGHTFCRLCLFNVENTGRLDCPTCRKSHTGTAVGKLPINFALLSLSETRRRTESSVCSVHGSPAELWCQDCQEALCAHCILEGHLTDGHDVKAAKVVVEEKKQGIRNQGNRLYIHLNEGKKKLLEEMRDWLVQLSKTCEDSRNLSNSTQNLDKILEDTEHSCTMKNVLQCEELVESLHLEIMEKPILKTADATSVVRGEAERLQFDSLQWPLKVCALATDGRRSKIRYEYKRLHMYALSEQKEDAHFIIQFSAMQLLIPDENPEIFMDLATTSRHLGRVYISLWGYLRRAQHFLALCTGTLGPSYRGSKFNNVMDKNGPGENIFCRNYMYKHRPCSKGLMDNLEWDGEHERIEQEGFVSAWSGGKSEAEAYFGICTREKQNKKVACPFGKVIRGLEIVREAVRHEPVTDVTITDAGVVIPH</sequence>
<dbReference type="SMART" id="SM00184">
    <property type="entry name" value="RING"/>
    <property type="match status" value="1"/>
</dbReference>
<organism evidence="8 9">
    <name type="scientific">Halocaridina rubra</name>
    <name type="common">Hawaiian red shrimp</name>
    <dbReference type="NCBI Taxonomy" id="373956"/>
    <lineage>
        <taxon>Eukaryota</taxon>
        <taxon>Metazoa</taxon>
        <taxon>Ecdysozoa</taxon>
        <taxon>Arthropoda</taxon>
        <taxon>Crustacea</taxon>
        <taxon>Multicrustacea</taxon>
        <taxon>Malacostraca</taxon>
        <taxon>Eumalacostraca</taxon>
        <taxon>Eucarida</taxon>
        <taxon>Decapoda</taxon>
        <taxon>Pleocyemata</taxon>
        <taxon>Caridea</taxon>
        <taxon>Atyoidea</taxon>
        <taxon>Atyidae</taxon>
        <taxon>Halocaridina</taxon>
    </lineage>
</organism>
<evidence type="ECO:0000256" key="2">
    <source>
        <dbReference type="ARBA" id="ARBA00022771"/>
    </source>
</evidence>
<dbReference type="Proteomes" id="UP001381693">
    <property type="component" value="Unassembled WGS sequence"/>
</dbReference>
<evidence type="ECO:0000313" key="9">
    <source>
        <dbReference type="Proteomes" id="UP001381693"/>
    </source>
</evidence>
<dbReference type="SUPFAM" id="SSF57845">
    <property type="entry name" value="B-box zinc-binding domain"/>
    <property type="match status" value="1"/>
</dbReference>
<dbReference type="InterPro" id="IPR029000">
    <property type="entry name" value="Cyclophilin-like_dom_sf"/>
</dbReference>
<dbReference type="InterPro" id="IPR027370">
    <property type="entry name" value="Znf-RING_euk"/>
</dbReference>
<keyword evidence="1" id="KW-0479">Metal-binding</keyword>
<dbReference type="PROSITE" id="PS50119">
    <property type="entry name" value="ZF_BBOX"/>
    <property type="match status" value="1"/>
</dbReference>
<feature type="domain" description="PPIase cyclophilin-type" evidence="5">
    <location>
        <begin position="304"/>
        <end position="459"/>
    </location>
</feature>
<protein>
    <submittedName>
        <fullName evidence="8">Uncharacterized protein</fullName>
    </submittedName>
</protein>
<feature type="domain" description="RING-type" evidence="6">
    <location>
        <begin position="19"/>
        <end position="63"/>
    </location>
</feature>
<dbReference type="SUPFAM" id="SSF50891">
    <property type="entry name" value="Cyclophilin-like"/>
    <property type="match status" value="1"/>
</dbReference>
<dbReference type="PROSITE" id="PS50089">
    <property type="entry name" value="ZF_RING_2"/>
    <property type="match status" value="1"/>
</dbReference>
<dbReference type="InterPro" id="IPR050143">
    <property type="entry name" value="TRIM/RBCC"/>
</dbReference>
<keyword evidence="2 4" id="KW-0863">Zinc-finger</keyword>
<dbReference type="EMBL" id="JAXCGZ010013652">
    <property type="protein sequence ID" value="KAK7072140.1"/>
    <property type="molecule type" value="Genomic_DNA"/>
</dbReference>
<dbReference type="PROSITE" id="PS50072">
    <property type="entry name" value="CSA_PPIASE_2"/>
    <property type="match status" value="1"/>
</dbReference>
<dbReference type="Pfam" id="PF00160">
    <property type="entry name" value="Pro_isomerase"/>
    <property type="match status" value="1"/>
</dbReference>
<feature type="domain" description="B box-type" evidence="7">
    <location>
        <begin position="90"/>
        <end position="132"/>
    </location>
</feature>
<evidence type="ECO:0000259" key="7">
    <source>
        <dbReference type="PROSITE" id="PS50119"/>
    </source>
</evidence>
<evidence type="ECO:0000259" key="5">
    <source>
        <dbReference type="PROSITE" id="PS50072"/>
    </source>
</evidence>
<dbReference type="GO" id="GO:0008270">
    <property type="term" value="F:zinc ion binding"/>
    <property type="evidence" value="ECO:0007669"/>
    <property type="project" value="UniProtKB-KW"/>
</dbReference>
<dbReference type="InterPro" id="IPR017907">
    <property type="entry name" value="Znf_RING_CS"/>
</dbReference>
<evidence type="ECO:0000313" key="8">
    <source>
        <dbReference type="EMBL" id="KAK7072140.1"/>
    </source>
</evidence>
<dbReference type="SMART" id="SM00336">
    <property type="entry name" value="BBOX"/>
    <property type="match status" value="1"/>
</dbReference>
<dbReference type="SUPFAM" id="SSF57850">
    <property type="entry name" value="RING/U-box"/>
    <property type="match status" value="1"/>
</dbReference>
<dbReference type="AlphaFoldDB" id="A0AAN8X4U1"/>
<evidence type="ECO:0000256" key="3">
    <source>
        <dbReference type="ARBA" id="ARBA00022833"/>
    </source>
</evidence>
<dbReference type="InterPro" id="IPR002130">
    <property type="entry name" value="Cyclophilin-type_PPIase_dom"/>
</dbReference>